<dbReference type="EMBL" id="CAJPEX010000489">
    <property type="protein sequence ID" value="CAG0915979.1"/>
    <property type="molecule type" value="Genomic_DNA"/>
</dbReference>
<dbReference type="EMBL" id="OA882526">
    <property type="protein sequence ID" value="CAD7275827.1"/>
    <property type="molecule type" value="Genomic_DNA"/>
</dbReference>
<feature type="compositionally biased region" description="Polar residues" evidence="1">
    <location>
        <begin position="124"/>
        <end position="136"/>
    </location>
</feature>
<gene>
    <name evidence="2" type="ORF">NMOB1V02_LOCUS3613</name>
</gene>
<accession>A0A7R9BI84</accession>
<evidence type="ECO:0000313" key="2">
    <source>
        <dbReference type="EMBL" id="CAD7275827.1"/>
    </source>
</evidence>
<keyword evidence="3" id="KW-1185">Reference proteome</keyword>
<organism evidence="2">
    <name type="scientific">Notodromas monacha</name>
    <dbReference type="NCBI Taxonomy" id="399045"/>
    <lineage>
        <taxon>Eukaryota</taxon>
        <taxon>Metazoa</taxon>
        <taxon>Ecdysozoa</taxon>
        <taxon>Arthropoda</taxon>
        <taxon>Crustacea</taxon>
        <taxon>Oligostraca</taxon>
        <taxon>Ostracoda</taxon>
        <taxon>Podocopa</taxon>
        <taxon>Podocopida</taxon>
        <taxon>Cypridocopina</taxon>
        <taxon>Cypridoidea</taxon>
        <taxon>Cyprididae</taxon>
        <taxon>Notodromas</taxon>
    </lineage>
</organism>
<name>A0A7R9BI84_9CRUS</name>
<evidence type="ECO:0000313" key="3">
    <source>
        <dbReference type="Proteomes" id="UP000678499"/>
    </source>
</evidence>
<feature type="region of interest" description="Disordered" evidence="1">
    <location>
        <begin position="49"/>
        <end position="136"/>
    </location>
</feature>
<sequence>MHMCIPAFHPDPLVKNSHTQYSQGILSPAFHPDPLVKNSHTQYSQGILSPGIAPGLGGRPKRHIQQPRRVAECKISSGQETSGDSDFSESQDEPWNPAVQVGVRRKSSSPYYPAIAANAPESGSGDQQYSMNESYESPANEAAVRLLASLEATNSIGIIDNAHQSSNIEGIEERLLSAFRSMNQQMIEEMRSQAAEQRAAVLEIQRSAAKQEKVNKEILDKLERVENFLEELGIPLETLLQGGPSTLTDSNKGYEFDSRLVIPVKKRSELVEVDALLLDKTIRKDLPLNKLPGFYALIENFAALHLNDDDMPKLRTFINKVLRELRNAERKTRKEALGLKERSIDGEDSTQLTNNFAANYESAKSLKELKNVFIGNSKEQSELESDLEEVYAKIGDDKDRHCS</sequence>
<protein>
    <submittedName>
        <fullName evidence="2">Uncharacterized protein</fullName>
    </submittedName>
</protein>
<feature type="compositionally biased region" description="Polar residues" evidence="1">
    <location>
        <begin position="76"/>
        <end position="85"/>
    </location>
</feature>
<reference evidence="2" key="1">
    <citation type="submission" date="2020-11" db="EMBL/GenBank/DDBJ databases">
        <authorList>
            <person name="Tran Van P."/>
        </authorList>
    </citation>
    <scope>NUCLEOTIDE SEQUENCE</scope>
</reference>
<dbReference type="AlphaFoldDB" id="A0A7R9BI84"/>
<evidence type="ECO:0000256" key="1">
    <source>
        <dbReference type="SAM" id="MobiDB-lite"/>
    </source>
</evidence>
<proteinExistence type="predicted"/>
<dbReference type="Proteomes" id="UP000678499">
    <property type="component" value="Unassembled WGS sequence"/>
</dbReference>